<proteinExistence type="inferred from homology"/>
<dbReference type="RefSeq" id="WP_078275528.1">
    <property type="nucleotide sequence ID" value="NZ_CAACXO010000061.1"/>
</dbReference>
<dbReference type="EMBL" id="UGQE01000004">
    <property type="protein sequence ID" value="STZ14104.1"/>
    <property type="molecule type" value="Genomic_DNA"/>
</dbReference>
<sequence length="450" mass="48258">MTTHNPTATANVLSDTAQTTNSATNPATTQTAKHLDGVVIIGGGHVGLSFALLLAHHGIDSVLVEQSVYPTISPDDDTARTQYLDSRNTALSRRTVQIYERIGLWQSLQSHACRIDSVHISELGSFGRAVLDKKAEGVESFGQVMENAWLGRQLLLAAKANAHITLHDDAKVVNITQDATSASVSVEQAGRAFVLSAPLVVACDGSQSPSRALLGIGTSTHDYNQVGIVGVVQTDKPHQHIGIEKFSEVGPLAVLPLTDGRGDGADDSTAGFRRSVVFICPKGEEARYLQDDEFFLATLQQVFGDDAGRFVQAGRRGAYPLTKILADRQVVGRCVVMGNAAHTLHPVAGQGFNLCLRDADTLAAMLAHEKRQAQAAGKTADLGDYQKLRAYEQARQKDQQRVIKFCDTVVGSFTSKNPVMKFARNVGLIAFDKIPGIKPMVAAYAMGLKS</sequence>
<evidence type="ECO:0000256" key="1">
    <source>
        <dbReference type="ARBA" id="ARBA00001974"/>
    </source>
</evidence>
<evidence type="ECO:0000256" key="4">
    <source>
        <dbReference type="ARBA" id="ARBA00022630"/>
    </source>
</evidence>
<keyword evidence="5" id="KW-0274">FAD</keyword>
<dbReference type="Proteomes" id="UP000255279">
    <property type="component" value="Unassembled WGS sequence"/>
</dbReference>
<dbReference type="Gene3D" id="3.50.50.60">
    <property type="entry name" value="FAD/NAD(P)-binding domain"/>
    <property type="match status" value="2"/>
</dbReference>
<dbReference type="AlphaFoldDB" id="A0A378R7I2"/>
<dbReference type="PANTHER" id="PTHR43876:SF8">
    <property type="entry name" value="2-OCTAPRENYL-6-METHOXYPHENOL HYDROXYLASE"/>
    <property type="match status" value="1"/>
</dbReference>
<dbReference type="Pfam" id="PF01494">
    <property type="entry name" value="FAD_binding_3"/>
    <property type="match status" value="1"/>
</dbReference>
<dbReference type="InterPro" id="IPR010971">
    <property type="entry name" value="UbiH/COQ6"/>
</dbReference>
<dbReference type="InterPro" id="IPR036188">
    <property type="entry name" value="FAD/NAD-bd_sf"/>
</dbReference>
<dbReference type="SUPFAM" id="SSF51905">
    <property type="entry name" value="FAD/NAD(P)-binding domain"/>
    <property type="match status" value="1"/>
</dbReference>
<evidence type="ECO:0000256" key="7">
    <source>
        <dbReference type="ARBA" id="ARBA00023033"/>
    </source>
</evidence>
<name>A0A378R7I2_9GAMM</name>
<evidence type="ECO:0000256" key="3">
    <source>
        <dbReference type="ARBA" id="ARBA00005349"/>
    </source>
</evidence>
<gene>
    <name evidence="10" type="primary">ubiH_2</name>
    <name evidence="10" type="ORF">NCTC10293_01693</name>
</gene>
<keyword evidence="7" id="KW-0503">Monooxygenase</keyword>
<feature type="domain" description="FAD-binding" evidence="9">
    <location>
        <begin position="38"/>
        <end position="375"/>
    </location>
</feature>
<evidence type="ECO:0000256" key="6">
    <source>
        <dbReference type="ARBA" id="ARBA00023002"/>
    </source>
</evidence>
<dbReference type="InterPro" id="IPR002938">
    <property type="entry name" value="FAD-bd"/>
</dbReference>
<evidence type="ECO:0000256" key="8">
    <source>
        <dbReference type="SAM" id="MobiDB-lite"/>
    </source>
</evidence>
<feature type="region of interest" description="Disordered" evidence="8">
    <location>
        <begin position="1"/>
        <end position="28"/>
    </location>
</feature>
<comment type="pathway">
    <text evidence="2">Cofactor biosynthesis; ubiquinone biosynthesis.</text>
</comment>
<reference evidence="10 11" key="1">
    <citation type="submission" date="2018-06" db="EMBL/GenBank/DDBJ databases">
        <authorList>
            <consortium name="Pathogen Informatics"/>
            <person name="Doyle S."/>
        </authorList>
    </citation>
    <scope>NUCLEOTIDE SEQUENCE [LARGE SCALE GENOMIC DNA]</scope>
    <source>
        <strain evidence="10 11">NCTC10293</strain>
    </source>
</reference>
<dbReference type="PRINTS" id="PR00420">
    <property type="entry name" value="RNGMNOXGNASE"/>
</dbReference>
<dbReference type="NCBIfam" id="TIGR01988">
    <property type="entry name" value="Ubi-OHases"/>
    <property type="match status" value="1"/>
</dbReference>
<evidence type="ECO:0000313" key="10">
    <source>
        <dbReference type="EMBL" id="STZ14104.1"/>
    </source>
</evidence>
<protein>
    <submittedName>
        <fullName evidence="10">2-octaprenyl-6-methoxyphenol hydroxylase</fullName>
        <ecNumber evidence="10">1.14.13.-</ecNumber>
    </submittedName>
</protein>
<comment type="similarity">
    <text evidence="3">Belongs to the UbiH/COQ6 family.</text>
</comment>
<dbReference type="EC" id="1.14.13.-" evidence="10"/>
<keyword evidence="4" id="KW-0285">Flavoprotein</keyword>
<evidence type="ECO:0000259" key="9">
    <source>
        <dbReference type="Pfam" id="PF01494"/>
    </source>
</evidence>
<dbReference type="InterPro" id="IPR051205">
    <property type="entry name" value="UbiH/COQ6_monooxygenase"/>
</dbReference>
<dbReference type="GO" id="GO:0071949">
    <property type="term" value="F:FAD binding"/>
    <property type="evidence" value="ECO:0007669"/>
    <property type="project" value="InterPro"/>
</dbReference>
<evidence type="ECO:0000256" key="5">
    <source>
        <dbReference type="ARBA" id="ARBA00022827"/>
    </source>
</evidence>
<evidence type="ECO:0000313" key="11">
    <source>
        <dbReference type="Proteomes" id="UP000255279"/>
    </source>
</evidence>
<dbReference type="UniPathway" id="UPA00232"/>
<organism evidence="10 11">
    <name type="scientific">Moraxella caviae</name>
    <dbReference type="NCBI Taxonomy" id="34060"/>
    <lineage>
        <taxon>Bacteria</taxon>
        <taxon>Pseudomonadati</taxon>
        <taxon>Pseudomonadota</taxon>
        <taxon>Gammaproteobacteria</taxon>
        <taxon>Moraxellales</taxon>
        <taxon>Moraxellaceae</taxon>
        <taxon>Moraxella</taxon>
    </lineage>
</organism>
<keyword evidence="6 10" id="KW-0560">Oxidoreductase</keyword>
<dbReference type="GO" id="GO:0006744">
    <property type="term" value="P:ubiquinone biosynthetic process"/>
    <property type="evidence" value="ECO:0007669"/>
    <property type="project" value="UniProtKB-UniPathway"/>
</dbReference>
<accession>A0A378R7I2</accession>
<dbReference type="PANTHER" id="PTHR43876">
    <property type="entry name" value="UBIQUINONE BIOSYNTHESIS MONOOXYGENASE COQ6, MITOCHONDRIAL"/>
    <property type="match status" value="1"/>
</dbReference>
<evidence type="ECO:0000256" key="2">
    <source>
        <dbReference type="ARBA" id="ARBA00004749"/>
    </source>
</evidence>
<dbReference type="OrthoDB" id="9769565at2"/>
<dbReference type="GO" id="GO:0008681">
    <property type="term" value="F:2-octaprenyl-6-methoxyphenol hydroxylase activity"/>
    <property type="evidence" value="ECO:0007669"/>
    <property type="project" value="TreeGrafter"/>
</dbReference>
<comment type="cofactor">
    <cofactor evidence="1">
        <name>FAD</name>
        <dbReference type="ChEBI" id="CHEBI:57692"/>
    </cofactor>
</comment>